<proteinExistence type="inferred from homology"/>
<accession>A0A0C3H2J2</accession>
<keyword evidence="5" id="KW-0143">Chaperone</keyword>
<evidence type="ECO:0000313" key="6">
    <source>
        <dbReference type="EMBL" id="KIN02381.1"/>
    </source>
</evidence>
<comment type="similarity">
    <text evidence="2">Belongs to the synembryn family.</text>
</comment>
<keyword evidence="3" id="KW-0963">Cytoplasm</keyword>
<dbReference type="GO" id="GO:0005938">
    <property type="term" value="C:cell cortex"/>
    <property type="evidence" value="ECO:0007669"/>
    <property type="project" value="UniProtKB-SubCell"/>
</dbReference>
<dbReference type="Pfam" id="PF10165">
    <property type="entry name" value="Ric8"/>
    <property type="match status" value="1"/>
</dbReference>
<dbReference type="HOGENOM" id="CLU_015532_0_0_1"/>
<name>A0A0C3H2J2_OIDMZ</name>
<dbReference type="AlphaFoldDB" id="A0A0C3H2J2"/>
<reference evidence="7" key="2">
    <citation type="submission" date="2015-01" db="EMBL/GenBank/DDBJ databases">
        <title>Evolutionary Origins and Diversification of the Mycorrhizal Mutualists.</title>
        <authorList>
            <consortium name="DOE Joint Genome Institute"/>
            <consortium name="Mycorrhizal Genomics Consortium"/>
            <person name="Kohler A."/>
            <person name="Kuo A."/>
            <person name="Nagy L.G."/>
            <person name="Floudas D."/>
            <person name="Copeland A."/>
            <person name="Barry K.W."/>
            <person name="Cichocki N."/>
            <person name="Veneault-Fourrey C."/>
            <person name="LaButti K."/>
            <person name="Lindquist E.A."/>
            <person name="Lipzen A."/>
            <person name="Lundell T."/>
            <person name="Morin E."/>
            <person name="Murat C."/>
            <person name="Riley R."/>
            <person name="Ohm R."/>
            <person name="Sun H."/>
            <person name="Tunlid A."/>
            <person name="Henrissat B."/>
            <person name="Grigoriev I.V."/>
            <person name="Hibbett D.S."/>
            <person name="Martin F."/>
        </authorList>
    </citation>
    <scope>NUCLEOTIDE SEQUENCE [LARGE SCALE GENOMIC DNA]</scope>
    <source>
        <strain evidence="7">Zn</strain>
    </source>
</reference>
<dbReference type="InterPro" id="IPR011989">
    <property type="entry name" value="ARM-like"/>
</dbReference>
<dbReference type="OrthoDB" id="5585685at2759"/>
<dbReference type="PRINTS" id="PR01802">
    <property type="entry name" value="SYNEMBRYN"/>
</dbReference>
<dbReference type="GO" id="GO:0005085">
    <property type="term" value="F:guanyl-nucleotide exchange factor activity"/>
    <property type="evidence" value="ECO:0007669"/>
    <property type="project" value="UniProtKB-KW"/>
</dbReference>
<evidence type="ECO:0000256" key="5">
    <source>
        <dbReference type="ARBA" id="ARBA00023186"/>
    </source>
</evidence>
<dbReference type="PANTHER" id="PTHR12425:SF5">
    <property type="entry name" value="SYNEMBRYN"/>
    <property type="match status" value="1"/>
</dbReference>
<protein>
    <recommendedName>
        <fullName evidence="8">Guanine nucleotide exchange factor synembryn</fullName>
    </recommendedName>
</protein>
<evidence type="ECO:0000256" key="1">
    <source>
        <dbReference type="ARBA" id="ARBA00004544"/>
    </source>
</evidence>
<reference evidence="6 7" key="1">
    <citation type="submission" date="2014-04" db="EMBL/GenBank/DDBJ databases">
        <authorList>
            <consortium name="DOE Joint Genome Institute"/>
            <person name="Kuo A."/>
            <person name="Martino E."/>
            <person name="Perotto S."/>
            <person name="Kohler A."/>
            <person name="Nagy L.G."/>
            <person name="Floudas D."/>
            <person name="Copeland A."/>
            <person name="Barry K.W."/>
            <person name="Cichocki N."/>
            <person name="Veneault-Fourrey C."/>
            <person name="LaButti K."/>
            <person name="Lindquist E.A."/>
            <person name="Lipzen A."/>
            <person name="Lundell T."/>
            <person name="Morin E."/>
            <person name="Murat C."/>
            <person name="Sun H."/>
            <person name="Tunlid A."/>
            <person name="Henrissat B."/>
            <person name="Grigoriev I.V."/>
            <person name="Hibbett D.S."/>
            <person name="Martin F."/>
            <person name="Nordberg H.P."/>
            <person name="Cantor M.N."/>
            <person name="Hua S.X."/>
        </authorList>
    </citation>
    <scope>NUCLEOTIDE SEQUENCE [LARGE SCALE GENOMIC DNA]</scope>
    <source>
        <strain evidence="6 7">Zn</strain>
    </source>
</reference>
<comment type="subcellular location">
    <subcellularLocation>
        <location evidence="1">Cytoplasm</location>
        <location evidence="1">Cell cortex</location>
    </subcellularLocation>
</comment>
<keyword evidence="4" id="KW-0344">Guanine-nucleotide releasing factor</keyword>
<evidence type="ECO:0000256" key="3">
    <source>
        <dbReference type="ARBA" id="ARBA00022490"/>
    </source>
</evidence>
<evidence type="ECO:0000256" key="2">
    <source>
        <dbReference type="ARBA" id="ARBA00009049"/>
    </source>
</evidence>
<sequence>MSLSSPSSLPGVTGGAKLKEVTRLMDQLSLDLKETNLSPQQRDNSLEQLKVHGRDPNYADPIFTKEGIETLTRHAFDSSSPTTSRNALRCLANAMLLKENTRQIFIDLGCAEKACDKLCSDSRDDEFLLCRLILLTTYGTSVKLERLIDQNHLAENICTNLGRHAEQYSAERESAVMDPMEDMALAESLKLLFNILHFCPQRLGAFSPALPHILTLIDKRPISSAKPLEAPTGSLLNSILNLPLDQGEIRARLFPKENPSTYVDRFVDILDKSTKVYVDDELDTLVSPVTALLQKVYEVAGSAVQKHMRELLLPTFEDRKQPLGRGEALSARLLRISASITTPKVQESIGSLLFGLSDKDARTLVENIGYGYASGFLVRHKIPLPQNALETQDIGIGESSSSAASKKAWKAVNPITGQTLESEPQVDLPQMTDEEKEREAERLFVLFERLKKTGVMDVTNPVAAAVQEGRFEELDDDAESD</sequence>
<dbReference type="InParanoid" id="A0A0C3H2J2"/>
<dbReference type="InterPro" id="IPR016024">
    <property type="entry name" value="ARM-type_fold"/>
</dbReference>
<keyword evidence="7" id="KW-1185">Reference proteome</keyword>
<dbReference type="Gene3D" id="1.25.10.10">
    <property type="entry name" value="Leucine-rich Repeat Variant"/>
    <property type="match status" value="1"/>
</dbReference>
<dbReference type="PANTHER" id="PTHR12425">
    <property type="entry name" value="SYNEMBRYN"/>
    <property type="match status" value="1"/>
</dbReference>
<evidence type="ECO:0008006" key="8">
    <source>
        <dbReference type="Google" id="ProtNLM"/>
    </source>
</evidence>
<dbReference type="SUPFAM" id="SSF48371">
    <property type="entry name" value="ARM repeat"/>
    <property type="match status" value="1"/>
</dbReference>
<dbReference type="GO" id="GO:0001965">
    <property type="term" value="F:G-protein alpha-subunit binding"/>
    <property type="evidence" value="ECO:0007669"/>
    <property type="project" value="TreeGrafter"/>
</dbReference>
<dbReference type="Proteomes" id="UP000054321">
    <property type="component" value="Unassembled WGS sequence"/>
</dbReference>
<dbReference type="InterPro" id="IPR008376">
    <property type="entry name" value="Chaperone_Ric-8_A/B"/>
</dbReference>
<dbReference type="EMBL" id="KN832875">
    <property type="protein sequence ID" value="KIN02381.1"/>
    <property type="molecule type" value="Genomic_DNA"/>
</dbReference>
<dbReference type="InterPro" id="IPR019318">
    <property type="entry name" value="Gua_nucleotide_exch_fac_Ric8"/>
</dbReference>
<gene>
    <name evidence="6" type="ORF">OIDMADRAFT_53891</name>
</gene>
<dbReference type="GO" id="GO:0007186">
    <property type="term" value="P:G protein-coupled receptor signaling pathway"/>
    <property type="evidence" value="ECO:0007669"/>
    <property type="project" value="TreeGrafter"/>
</dbReference>
<evidence type="ECO:0000256" key="4">
    <source>
        <dbReference type="ARBA" id="ARBA00022658"/>
    </source>
</evidence>
<organism evidence="6 7">
    <name type="scientific">Oidiodendron maius (strain Zn)</name>
    <dbReference type="NCBI Taxonomy" id="913774"/>
    <lineage>
        <taxon>Eukaryota</taxon>
        <taxon>Fungi</taxon>
        <taxon>Dikarya</taxon>
        <taxon>Ascomycota</taxon>
        <taxon>Pezizomycotina</taxon>
        <taxon>Leotiomycetes</taxon>
        <taxon>Leotiomycetes incertae sedis</taxon>
        <taxon>Myxotrichaceae</taxon>
        <taxon>Oidiodendron</taxon>
    </lineage>
</organism>
<evidence type="ECO:0000313" key="7">
    <source>
        <dbReference type="Proteomes" id="UP000054321"/>
    </source>
</evidence>